<evidence type="ECO:0000313" key="9">
    <source>
        <dbReference type="EMBL" id="KAF6024683.1"/>
    </source>
</evidence>
<dbReference type="PROSITE" id="PS00518">
    <property type="entry name" value="ZF_RING_1"/>
    <property type="match status" value="1"/>
</dbReference>
<protein>
    <recommendedName>
        <fullName evidence="11">TRIM56</fullName>
    </recommendedName>
</protein>
<dbReference type="PANTHER" id="PTHR25462:SF305">
    <property type="entry name" value="RING-TYPE DOMAIN-CONTAINING PROTEIN"/>
    <property type="match status" value="1"/>
</dbReference>
<name>A0A7J7JFS7_BUGNE</name>
<feature type="region of interest" description="Disordered" evidence="6">
    <location>
        <begin position="1"/>
        <end position="44"/>
    </location>
</feature>
<dbReference type="SUPFAM" id="SSF57845">
    <property type="entry name" value="B-box zinc-binding domain"/>
    <property type="match status" value="1"/>
</dbReference>
<dbReference type="InterPro" id="IPR027370">
    <property type="entry name" value="Znf-RING_euk"/>
</dbReference>
<dbReference type="SMART" id="SM00336">
    <property type="entry name" value="BBOX"/>
    <property type="match status" value="2"/>
</dbReference>
<dbReference type="InterPro" id="IPR047153">
    <property type="entry name" value="TRIM45/56/19-like"/>
</dbReference>
<evidence type="ECO:0000256" key="6">
    <source>
        <dbReference type="SAM" id="MobiDB-lite"/>
    </source>
</evidence>
<keyword evidence="2 4" id="KW-0863">Zinc-finger</keyword>
<dbReference type="GO" id="GO:0008270">
    <property type="term" value="F:zinc ion binding"/>
    <property type="evidence" value="ECO:0007669"/>
    <property type="project" value="UniProtKB-KW"/>
</dbReference>
<dbReference type="OrthoDB" id="342730at2759"/>
<dbReference type="EMBL" id="VXIV02002549">
    <property type="protein sequence ID" value="KAF6024683.1"/>
    <property type="molecule type" value="Genomic_DNA"/>
</dbReference>
<gene>
    <name evidence="9" type="ORF">EB796_017005</name>
</gene>
<feature type="domain" description="B box-type" evidence="8">
    <location>
        <begin position="203"/>
        <end position="244"/>
    </location>
</feature>
<evidence type="ECO:0000259" key="7">
    <source>
        <dbReference type="PROSITE" id="PS50089"/>
    </source>
</evidence>
<feature type="compositionally biased region" description="Basic and acidic residues" evidence="6">
    <location>
        <begin position="8"/>
        <end position="20"/>
    </location>
</feature>
<evidence type="ECO:0000256" key="1">
    <source>
        <dbReference type="ARBA" id="ARBA00022723"/>
    </source>
</evidence>
<dbReference type="PROSITE" id="PS50119">
    <property type="entry name" value="ZF_BBOX"/>
    <property type="match status" value="2"/>
</dbReference>
<feature type="region of interest" description="Disordered" evidence="6">
    <location>
        <begin position="473"/>
        <end position="522"/>
    </location>
</feature>
<organism evidence="9 10">
    <name type="scientific">Bugula neritina</name>
    <name type="common">Brown bryozoan</name>
    <name type="synonym">Sertularia neritina</name>
    <dbReference type="NCBI Taxonomy" id="10212"/>
    <lineage>
        <taxon>Eukaryota</taxon>
        <taxon>Metazoa</taxon>
        <taxon>Spiralia</taxon>
        <taxon>Lophotrochozoa</taxon>
        <taxon>Bryozoa</taxon>
        <taxon>Gymnolaemata</taxon>
        <taxon>Cheilostomatida</taxon>
        <taxon>Flustrina</taxon>
        <taxon>Buguloidea</taxon>
        <taxon>Bugulidae</taxon>
        <taxon>Bugula</taxon>
    </lineage>
</organism>
<dbReference type="Gene3D" id="3.30.40.10">
    <property type="entry name" value="Zinc/RING finger domain, C3HC4 (zinc finger)"/>
    <property type="match status" value="1"/>
</dbReference>
<evidence type="ECO:0000259" key="8">
    <source>
        <dbReference type="PROSITE" id="PS50119"/>
    </source>
</evidence>
<dbReference type="AlphaFoldDB" id="A0A7J7JFS7"/>
<evidence type="ECO:0000256" key="3">
    <source>
        <dbReference type="ARBA" id="ARBA00022833"/>
    </source>
</evidence>
<feature type="compositionally biased region" description="Basic and acidic residues" evidence="6">
    <location>
        <begin position="494"/>
        <end position="508"/>
    </location>
</feature>
<dbReference type="InterPro" id="IPR000315">
    <property type="entry name" value="Znf_B-box"/>
</dbReference>
<dbReference type="Gene3D" id="4.10.830.40">
    <property type="match status" value="1"/>
</dbReference>
<sequence>MVYGQGRARLEADDTRESRVRRSRSRHSRSPVPEKSETQTASISTVTMPASSKNGVLAQQIHDEFLTCKICLEGFTNPKSLDCLHTFCEECIENHANSEGSYKKYSDYREFTCPLCRKRTSLPLGGVKKLPDNFLVSSLNEVIDRQKPSKFQVCDFCKLVNKRHREASAKCLDCNKLLCKSCVDQHNETKVTRNHNIFDIEIEKDIECKEHPEEVIRFYCETCEVPVCIICTFNDHKEHEVAQFSDAVTKYKSNVENLMKDCQSNLEKFENQIDTLQQCESCIKQAEKQIRDISIDMISDIRNREKILIEEIHNLYGVEVMELIEKKDDMQRDIDTLKSTVQITDMIVKGKDMELLLLQKEIQDKLQSFSRSASKELPKSARKVIHFVPGMLDMGYIHDSDRPLLSQARHRVSQQTTESDEYFDPSDCFDTAATQTELIKCADAATNTLVSLRCDSETQTEVKQVNGCDDQLSAKNEEEENSAAARRRRRRREREKAVESEAIIERQNRRIQYSSHSYEEED</sequence>
<feature type="domain" description="RING-type" evidence="7">
    <location>
        <begin position="68"/>
        <end position="117"/>
    </location>
</feature>
<evidence type="ECO:0000313" key="10">
    <source>
        <dbReference type="Proteomes" id="UP000593567"/>
    </source>
</evidence>
<dbReference type="GO" id="GO:0061630">
    <property type="term" value="F:ubiquitin protein ligase activity"/>
    <property type="evidence" value="ECO:0007669"/>
    <property type="project" value="TreeGrafter"/>
</dbReference>
<keyword evidence="10" id="KW-1185">Reference proteome</keyword>
<dbReference type="InterPro" id="IPR013083">
    <property type="entry name" value="Znf_RING/FYVE/PHD"/>
</dbReference>
<dbReference type="Gene3D" id="3.30.160.60">
    <property type="entry name" value="Classic Zinc Finger"/>
    <property type="match status" value="1"/>
</dbReference>
<keyword evidence="3" id="KW-0862">Zinc</keyword>
<dbReference type="InterPro" id="IPR001841">
    <property type="entry name" value="Znf_RING"/>
</dbReference>
<dbReference type="PANTHER" id="PTHR25462">
    <property type="entry name" value="BONUS, ISOFORM C-RELATED"/>
    <property type="match status" value="1"/>
</dbReference>
<feature type="coiled-coil region" evidence="5">
    <location>
        <begin position="252"/>
        <end position="296"/>
    </location>
</feature>
<proteinExistence type="predicted"/>
<feature type="domain" description="B box-type" evidence="8">
    <location>
        <begin position="149"/>
        <end position="200"/>
    </location>
</feature>
<dbReference type="PROSITE" id="PS50089">
    <property type="entry name" value="ZF_RING_2"/>
    <property type="match status" value="1"/>
</dbReference>
<evidence type="ECO:0000256" key="4">
    <source>
        <dbReference type="PROSITE-ProRule" id="PRU00024"/>
    </source>
</evidence>
<keyword evidence="5" id="KW-0175">Coiled coil</keyword>
<accession>A0A7J7JFS7</accession>
<evidence type="ECO:0000256" key="2">
    <source>
        <dbReference type="ARBA" id="ARBA00022771"/>
    </source>
</evidence>
<dbReference type="Pfam" id="PF00643">
    <property type="entry name" value="zf-B_box"/>
    <property type="match status" value="1"/>
</dbReference>
<evidence type="ECO:0008006" key="11">
    <source>
        <dbReference type="Google" id="ProtNLM"/>
    </source>
</evidence>
<dbReference type="Proteomes" id="UP000593567">
    <property type="component" value="Unassembled WGS sequence"/>
</dbReference>
<dbReference type="Pfam" id="PF13445">
    <property type="entry name" value="zf-RING_UBOX"/>
    <property type="match status" value="1"/>
</dbReference>
<evidence type="ECO:0000256" key="5">
    <source>
        <dbReference type="SAM" id="Coils"/>
    </source>
</evidence>
<comment type="caution">
    <text evidence="9">The sequence shown here is derived from an EMBL/GenBank/DDBJ whole genome shotgun (WGS) entry which is preliminary data.</text>
</comment>
<keyword evidence="1" id="KW-0479">Metal-binding</keyword>
<dbReference type="CDD" id="cd16584">
    <property type="entry name" value="RING-HC_TRIM56_C-V"/>
    <property type="match status" value="1"/>
</dbReference>
<dbReference type="SMART" id="SM00184">
    <property type="entry name" value="RING"/>
    <property type="match status" value="2"/>
</dbReference>
<dbReference type="InterPro" id="IPR017907">
    <property type="entry name" value="Znf_RING_CS"/>
</dbReference>
<dbReference type="GO" id="GO:0005654">
    <property type="term" value="C:nucleoplasm"/>
    <property type="evidence" value="ECO:0007669"/>
    <property type="project" value="TreeGrafter"/>
</dbReference>
<reference evidence="9" key="1">
    <citation type="submission" date="2020-06" db="EMBL/GenBank/DDBJ databases">
        <title>Draft genome of Bugula neritina, a colonial animal packing powerful symbionts and potential medicines.</title>
        <authorList>
            <person name="Rayko M."/>
        </authorList>
    </citation>
    <scope>NUCLEOTIDE SEQUENCE [LARGE SCALE GENOMIC DNA]</scope>
    <source>
        <strain evidence="9">Kwan_BN1</strain>
    </source>
</reference>
<dbReference type="SUPFAM" id="SSF57850">
    <property type="entry name" value="RING/U-box"/>
    <property type="match status" value="1"/>
</dbReference>